<evidence type="ECO:0000313" key="2">
    <source>
        <dbReference type="Proteomes" id="UP000276133"/>
    </source>
</evidence>
<organism evidence="1 2">
    <name type="scientific">Brachionus plicatilis</name>
    <name type="common">Marine rotifer</name>
    <name type="synonym">Brachionus muelleri</name>
    <dbReference type="NCBI Taxonomy" id="10195"/>
    <lineage>
        <taxon>Eukaryota</taxon>
        <taxon>Metazoa</taxon>
        <taxon>Spiralia</taxon>
        <taxon>Gnathifera</taxon>
        <taxon>Rotifera</taxon>
        <taxon>Eurotatoria</taxon>
        <taxon>Monogononta</taxon>
        <taxon>Pseudotrocha</taxon>
        <taxon>Ploima</taxon>
        <taxon>Brachionidae</taxon>
        <taxon>Brachionus</taxon>
    </lineage>
</organism>
<gene>
    <name evidence="1" type="ORF">BpHYR1_038910</name>
</gene>
<accession>A0A3M7S0N6</accession>
<dbReference type="Proteomes" id="UP000276133">
    <property type="component" value="Unassembled WGS sequence"/>
</dbReference>
<proteinExistence type="predicted"/>
<reference evidence="1 2" key="1">
    <citation type="journal article" date="2018" name="Sci. Rep.">
        <title>Genomic signatures of local adaptation to the degree of environmental predictability in rotifers.</title>
        <authorList>
            <person name="Franch-Gras L."/>
            <person name="Hahn C."/>
            <person name="Garcia-Roger E.M."/>
            <person name="Carmona M.J."/>
            <person name="Serra M."/>
            <person name="Gomez A."/>
        </authorList>
    </citation>
    <scope>NUCLEOTIDE SEQUENCE [LARGE SCALE GENOMIC DNA]</scope>
    <source>
        <strain evidence="1">HYR1</strain>
    </source>
</reference>
<comment type="caution">
    <text evidence="1">The sequence shown here is derived from an EMBL/GenBank/DDBJ whole genome shotgun (WGS) entry which is preliminary data.</text>
</comment>
<sequence>MSSILTVYIRCLKYFMGPIIHGVNGHTTNCGYAFIFAGKAGPFKDKMCEIHALSFGPKHVWLSSQLVKEDIIKFSMSFNSNEENDYDFLIDTIKRKPEFKRRFYVNNMDSIEYANEEEPLVIREEKATPGKF</sequence>
<protein>
    <submittedName>
        <fullName evidence="1">Uncharacterized protein</fullName>
    </submittedName>
</protein>
<name>A0A3M7S0N6_BRAPC</name>
<dbReference type="AlphaFoldDB" id="A0A3M7S0N6"/>
<dbReference type="EMBL" id="REGN01002275">
    <property type="protein sequence ID" value="RNA29127.1"/>
    <property type="molecule type" value="Genomic_DNA"/>
</dbReference>
<keyword evidence="2" id="KW-1185">Reference proteome</keyword>
<evidence type="ECO:0000313" key="1">
    <source>
        <dbReference type="EMBL" id="RNA29127.1"/>
    </source>
</evidence>